<proteinExistence type="predicted"/>
<reference evidence="2 3" key="1">
    <citation type="submission" date="2024-06" db="EMBL/GenBank/DDBJ databases">
        <authorList>
            <person name="Pan Q."/>
            <person name="Wen M."/>
            <person name="Jouanno E."/>
            <person name="Zahm M."/>
            <person name="Klopp C."/>
            <person name="Cabau C."/>
            <person name="Louis A."/>
            <person name="Berthelot C."/>
            <person name="Parey E."/>
            <person name="Roest Crollius H."/>
            <person name="Montfort J."/>
            <person name="Robinson-Rechavi M."/>
            <person name="Bouchez O."/>
            <person name="Lampietro C."/>
            <person name="Lopez Roques C."/>
            <person name="Donnadieu C."/>
            <person name="Postlethwait J."/>
            <person name="Bobe J."/>
            <person name="Verreycken H."/>
            <person name="Guiguen Y."/>
        </authorList>
    </citation>
    <scope>NUCLEOTIDE SEQUENCE [LARGE SCALE GENOMIC DNA]</scope>
    <source>
        <strain evidence="2">Up_M1</strain>
        <tissue evidence="2">Testis</tissue>
    </source>
</reference>
<dbReference type="AlphaFoldDB" id="A0ABD0XRV6"/>
<accession>A0ABD0XRV6</accession>
<sequence>MFNGNYYLQIKGTAMGKKFAPAYANIFMAQWEASALASCSKKPLFYYRFLDDIWGIWTYSREDFDTFLTTLNKHNPSITLKSTFSDSYVDFLDTTCFKGPNFNQTGKLDIKVYFKETDTHALLYRSSFHPRHTFPGLLKSQLLRFQRICTRTEDFQLATKTLFSALIDRGYTKTMFRTALKTFQDTKPILVDTL</sequence>
<feature type="domain" description="Helix-turn-helix" evidence="1">
    <location>
        <begin position="125"/>
        <end position="176"/>
    </location>
</feature>
<name>A0ABD0XRV6_UMBPY</name>
<keyword evidence="3" id="KW-1185">Reference proteome</keyword>
<evidence type="ECO:0000313" key="2">
    <source>
        <dbReference type="EMBL" id="KAL1024040.1"/>
    </source>
</evidence>
<dbReference type="InterPro" id="IPR058912">
    <property type="entry name" value="HTH_animal"/>
</dbReference>
<dbReference type="PANTHER" id="PTHR21301">
    <property type="entry name" value="REVERSE TRANSCRIPTASE"/>
    <property type="match status" value="1"/>
</dbReference>
<evidence type="ECO:0000313" key="3">
    <source>
        <dbReference type="Proteomes" id="UP001557470"/>
    </source>
</evidence>
<comment type="caution">
    <text evidence="2">The sequence shown here is derived from an EMBL/GenBank/DDBJ whole genome shotgun (WGS) entry which is preliminary data.</text>
</comment>
<dbReference type="Proteomes" id="UP001557470">
    <property type="component" value="Unassembled WGS sequence"/>
</dbReference>
<dbReference type="Pfam" id="PF26215">
    <property type="entry name" value="HTH_animal"/>
    <property type="match status" value="1"/>
</dbReference>
<dbReference type="EMBL" id="JAGEUA010000001">
    <property type="protein sequence ID" value="KAL1024040.1"/>
    <property type="molecule type" value="Genomic_DNA"/>
</dbReference>
<organism evidence="2 3">
    <name type="scientific">Umbra pygmaea</name>
    <name type="common">Eastern mudminnow</name>
    <dbReference type="NCBI Taxonomy" id="75934"/>
    <lineage>
        <taxon>Eukaryota</taxon>
        <taxon>Metazoa</taxon>
        <taxon>Chordata</taxon>
        <taxon>Craniata</taxon>
        <taxon>Vertebrata</taxon>
        <taxon>Euteleostomi</taxon>
        <taxon>Actinopterygii</taxon>
        <taxon>Neopterygii</taxon>
        <taxon>Teleostei</taxon>
        <taxon>Protacanthopterygii</taxon>
        <taxon>Esociformes</taxon>
        <taxon>Umbridae</taxon>
        <taxon>Umbra</taxon>
    </lineage>
</organism>
<gene>
    <name evidence="2" type="ORF">UPYG_G00050640</name>
</gene>
<protein>
    <recommendedName>
        <fullName evidence="1">Helix-turn-helix domain-containing protein</fullName>
    </recommendedName>
</protein>
<dbReference type="PANTHER" id="PTHR21301:SF10">
    <property type="entry name" value="REVERSE TRANSCRIPTASE DOMAIN-CONTAINING PROTEIN"/>
    <property type="match status" value="1"/>
</dbReference>
<feature type="non-terminal residue" evidence="2">
    <location>
        <position position="194"/>
    </location>
</feature>
<evidence type="ECO:0000259" key="1">
    <source>
        <dbReference type="Pfam" id="PF26215"/>
    </source>
</evidence>